<accession>A0ACC1SHG1</accession>
<name>A0ACC1SHG1_9APHY</name>
<proteinExistence type="predicted"/>
<dbReference type="EMBL" id="JANHOG010001285">
    <property type="protein sequence ID" value="KAJ3539724.1"/>
    <property type="molecule type" value="Genomic_DNA"/>
</dbReference>
<protein>
    <submittedName>
        <fullName evidence="1">Uncharacterized protein</fullName>
    </submittedName>
</protein>
<organism evidence="1 2">
    <name type="scientific">Phlebia brevispora</name>
    <dbReference type="NCBI Taxonomy" id="194682"/>
    <lineage>
        <taxon>Eukaryota</taxon>
        <taxon>Fungi</taxon>
        <taxon>Dikarya</taxon>
        <taxon>Basidiomycota</taxon>
        <taxon>Agaricomycotina</taxon>
        <taxon>Agaricomycetes</taxon>
        <taxon>Polyporales</taxon>
        <taxon>Meruliaceae</taxon>
        <taxon>Phlebia</taxon>
    </lineage>
</organism>
<sequence>MHERRISKYRVSDEDLMNYVLRVALLSYQMQPKAVEPQPQEHSAPRESRDYSSRLSGAISGSIVSIGDVFKDYRDGTKAVRFPKDLLKVLEQKLQDIAMGKDPAYSDQLIRRTMAVFYGQVKDDNFRRQMKENRKIEEMILMFATNATNVLKKEPTLAGDGWKVELNNHIAQFIKLLRECLRHVSHVSTDLTARLDMYTAKLAPSLATTQTSYSDSGYESSSTATNRDSVVSAKRLSTSATDMPLVMTAAKLFKITTEEAQREIDELATFCNEKAALTDLKTCLKNINAGSPFPGRREDFSSEAAWQHWKTLETSHLSQLMVVMVQFNPELAKSTPSDALPQTNGRPGSMYAFSSSRESIYQKPTARPRVH</sequence>
<reference evidence="1" key="1">
    <citation type="submission" date="2022-07" db="EMBL/GenBank/DDBJ databases">
        <title>Genome Sequence of Phlebia brevispora.</title>
        <authorList>
            <person name="Buettner E."/>
        </authorList>
    </citation>
    <scope>NUCLEOTIDE SEQUENCE</scope>
    <source>
        <strain evidence="1">MPL23</strain>
    </source>
</reference>
<comment type="caution">
    <text evidence="1">The sequence shown here is derived from an EMBL/GenBank/DDBJ whole genome shotgun (WGS) entry which is preliminary data.</text>
</comment>
<gene>
    <name evidence="1" type="ORF">NM688_g6323</name>
</gene>
<dbReference type="Proteomes" id="UP001148662">
    <property type="component" value="Unassembled WGS sequence"/>
</dbReference>
<evidence type="ECO:0000313" key="1">
    <source>
        <dbReference type="EMBL" id="KAJ3539724.1"/>
    </source>
</evidence>
<evidence type="ECO:0000313" key="2">
    <source>
        <dbReference type="Proteomes" id="UP001148662"/>
    </source>
</evidence>
<keyword evidence="2" id="KW-1185">Reference proteome</keyword>